<gene>
    <name evidence="5" type="ORF">Mth01_50460</name>
</gene>
<name>A0A8J3RI51_9ACTN</name>
<comment type="caution">
    <text evidence="5">The sequence shown here is derived from an EMBL/GenBank/DDBJ whole genome shotgun (WGS) entry which is preliminary data.</text>
</comment>
<keyword evidence="4" id="KW-1133">Transmembrane helix</keyword>
<reference evidence="5" key="1">
    <citation type="submission" date="2021-01" db="EMBL/GenBank/DDBJ databases">
        <title>Whole genome shotgun sequence of Sphaerimonospora thailandensis NBRC 107569.</title>
        <authorList>
            <person name="Komaki H."/>
            <person name="Tamura T."/>
        </authorList>
    </citation>
    <scope>NUCLEOTIDE SEQUENCE</scope>
    <source>
        <strain evidence="5">NBRC 107569</strain>
    </source>
</reference>
<feature type="region of interest" description="Disordered" evidence="3">
    <location>
        <begin position="179"/>
        <end position="204"/>
    </location>
</feature>
<accession>A0A8J3RI51</accession>
<dbReference type="Gene3D" id="1.20.120.1760">
    <property type="match status" value="1"/>
</dbReference>
<evidence type="ECO:0000313" key="6">
    <source>
        <dbReference type="Proteomes" id="UP000610966"/>
    </source>
</evidence>
<dbReference type="GO" id="GO:0016780">
    <property type="term" value="F:phosphotransferase activity, for other substituted phosphate groups"/>
    <property type="evidence" value="ECO:0007669"/>
    <property type="project" value="InterPro"/>
</dbReference>
<feature type="transmembrane region" description="Helical" evidence="4">
    <location>
        <begin position="246"/>
        <end position="264"/>
    </location>
</feature>
<sequence>MNKKVFCMKFTLEDVRSRTYKARDAWWTVFLVDPLAGRLVVAVANRTSITPNQITWGAFLLGLGSAGCFLTADPIWLAAGAVLYHLSFVLDCMDGKIARLKGTGTVLGGWLDYVFDRIRVFGCALALMWGQYQATGQDLYLLLGIGIVFLDMLRYVDALQVTKVRRQMRRTIRMAYEAAAPAGSRSPARSPLRDDPDLDLDTNSDSQEDYVRTAEAVDLQVEFHSRYAWYIPFRAWLRAHRVRTHLVSGIEFQMAVFIIGPLLATLSSAMIIAVTIGAAIPLLAFEAAIMYKLWLSSRDFTRALAEIRGTRPPHMAGA</sequence>
<comment type="similarity">
    <text evidence="2">Belongs to the CDP-alcohol phosphatidyltransferase class-I family.</text>
</comment>
<dbReference type="GO" id="GO:0016020">
    <property type="term" value="C:membrane"/>
    <property type="evidence" value="ECO:0007669"/>
    <property type="project" value="InterPro"/>
</dbReference>
<protein>
    <recommendedName>
        <fullName evidence="7">CDP-alcohol phosphatidyltransferase-like enzyme</fullName>
    </recommendedName>
</protein>
<keyword evidence="4" id="KW-0812">Transmembrane</keyword>
<feature type="transmembrane region" description="Helical" evidence="4">
    <location>
        <begin position="270"/>
        <end position="294"/>
    </location>
</feature>
<keyword evidence="4" id="KW-0472">Membrane</keyword>
<proteinExistence type="inferred from homology"/>
<dbReference type="Pfam" id="PF01066">
    <property type="entry name" value="CDP-OH_P_transf"/>
    <property type="match status" value="1"/>
</dbReference>
<dbReference type="InterPro" id="IPR048254">
    <property type="entry name" value="CDP_ALCOHOL_P_TRANSF_CS"/>
</dbReference>
<dbReference type="EMBL" id="BOOG01000062">
    <property type="protein sequence ID" value="GIH72793.1"/>
    <property type="molecule type" value="Genomic_DNA"/>
</dbReference>
<evidence type="ECO:0000256" key="3">
    <source>
        <dbReference type="SAM" id="MobiDB-lite"/>
    </source>
</evidence>
<evidence type="ECO:0000313" key="5">
    <source>
        <dbReference type="EMBL" id="GIH72793.1"/>
    </source>
</evidence>
<dbReference type="AlphaFoldDB" id="A0A8J3RI51"/>
<dbReference type="GO" id="GO:0008654">
    <property type="term" value="P:phospholipid biosynthetic process"/>
    <property type="evidence" value="ECO:0007669"/>
    <property type="project" value="InterPro"/>
</dbReference>
<feature type="transmembrane region" description="Helical" evidence="4">
    <location>
        <begin position="139"/>
        <end position="156"/>
    </location>
</feature>
<feature type="transmembrane region" description="Helical" evidence="4">
    <location>
        <begin position="56"/>
        <end position="79"/>
    </location>
</feature>
<keyword evidence="6" id="KW-1185">Reference proteome</keyword>
<evidence type="ECO:0008006" key="7">
    <source>
        <dbReference type="Google" id="ProtNLM"/>
    </source>
</evidence>
<dbReference type="InterPro" id="IPR043130">
    <property type="entry name" value="CDP-OH_PTrfase_TM_dom"/>
</dbReference>
<feature type="compositionally biased region" description="Low complexity" evidence="3">
    <location>
        <begin position="179"/>
        <end position="190"/>
    </location>
</feature>
<evidence type="ECO:0000256" key="1">
    <source>
        <dbReference type="ARBA" id="ARBA00022679"/>
    </source>
</evidence>
<dbReference type="PROSITE" id="PS00379">
    <property type="entry name" value="CDP_ALCOHOL_P_TRANSF"/>
    <property type="match status" value="1"/>
</dbReference>
<keyword evidence="1 2" id="KW-0808">Transferase</keyword>
<dbReference type="Proteomes" id="UP000610966">
    <property type="component" value="Unassembled WGS sequence"/>
</dbReference>
<evidence type="ECO:0000256" key="4">
    <source>
        <dbReference type="SAM" id="Phobius"/>
    </source>
</evidence>
<evidence type="ECO:0000256" key="2">
    <source>
        <dbReference type="RuleBase" id="RU003750"/>
    </source>
</evidence>
<dbReference type="InterPro" id="IPR000462">
    <property type="entry name" value="CDP-OH_P_trans"/>
</dbReference>
<organism evidence="5 6">
    <name type="scientific">Sphaerimonospora thailandensis</name>
    <dbReference type="NCBI Taxonomy" id="795644"/>
    <lineage>
        <taxon>Bacteria</taxon>
        <taxon>Bacillati</taxon>
        <taxon>Actinomycetota</taxon>
        <taxon>Actinomycetes</taxon>
        <taxon>Streptosporangiales</taxon>
        <taxon>Streptosporangiaceae</taxon>
        <taxon>Sphaerimonospora</taxon>
    </lineage>
</organism>